<evidence type="ECO:0000256" key="12">
    <source>
        <dbReference type="ARBA" id="ARBA00025471"/>
    </source>
</evidence>
<comment type="similarity">
    <text evidence="4 15">Belongs to the universal ribosomal protein uL15 family.</text>
</comment>
<dbReference type="GO" id="GO:0000149">
    <property type="term" value="F:SNARE binding"/>
    <property type="evidence" value="ECO:0007669"/>
    <property type="project" value="TreeGrafter"/>
</dbReference>
<feature type="compositionally biased region" description="Low complexity" evidence="16">
    <location>
        <begin position="144"/>
        <end position="155"/>
    </location>
</feature>
<accession>A0A6A6HSL9</accession>
<evidence type="ECO:0000313" key="24">
    <source>
        <dbReference type="Proteomes" id="UP000800094"/>
    </source>
</evidence>
<dbReference type="InterPro" id="IPR006900">
    <property type="entry name" value="Sec23/24_helical_dom"/>
</dbReference>
<gene>
    <name evidence="23" type="ORF">BU26DRAFT_511931</name>
</gene>
<protein>
    <recommendedName>
        <fullName evidence="13">Large ribosomal subunit protein uL15</fullName>
    </recommendedName>
    <alternativeName>
        <fullName evidence="14">L29</fullName>
    </alternativeName>
</protein>
<dbReference type="InterPro" id="IPR012990">
    <property type="entry name" value="Beta-sandwich_Sec23_24"/>
</dbReference>
<name>A0A6A6HSL9_9PLEO</name>
<dbReference type="InterPro" id="IPR036227">
    <property type="entry name" value="Ribosomal_uL15/eL18_sf"/>
</dbReference>
<evidence type="ECO:0000256" key="1">
    <source>
        <dbReference type="ARBA" id="ARBA00004255"/>
    </source>
</evidence>
<feature type="compositionally biased region" description="Polar residues" evidence="16">
    <location>
        <begin position="125"/>
        <end position="143"/>
    </location>
</feature>
<dbReference type="Pfam" id="PF00828">
    <property type="entry name" value="Ribosomal_L27A"/>
    <property type="match status" value="1"/>
</dbReference>
<dbReference type="Gene3D" id="2.60.40.1670">
    <property type="entry name" value="beta-sandwich domain of Sec23/24"/>
    <property type="match status" value="1"/>
</dbReference>
<dbReference type="Gene3D" id="1.20.120.730">
    <property type="entry name" value="Sec23/Sec24 helical domain"/>
    <property type="match status" value="1"/>
</dbReference>
<dbReference type="Gene3D" id="3.100.10.10">
    <property type="match status" value="1"/>
</dbReference>
<dbReference type="GO" id="GO:0003735">
    <property type="term" value="F:structural constituent of ribosome"/>
    <property type="evidence" value="ECO:0007669"/>
    <property type="project" value="InterPro"/>
</dbReference>
<feature type="compositionally biased region" description="Low complexity" evidence="16">
    <location>
        <begin position="57"/>
        <end position="71"/>
    </location>
</feature>
<dbReference type="Gene3D" id="3.40.20.10">
    <property type="entry name" value="Severin"/>
    <property type="match status" value="1"/>
</dbReference>
<keyword evidence="8" id="KW-0653">Protein transport</keyword>
<dbReference type="InterPro" id="IPR021131">
    <property type="entry name" value="Ribosomal_uL15/eL18"/>
</dbReference>
<reference evidence="23" key="1">
    <citation type="journal article" date="2020" name="Stud. Mycol.">
        <title>101 Dothideomycetes genomes: a test case for predicting lifestyles and emergence of pathogens.</title>
        <authorList>
            <person name="Haridas S."/>
            <person name="Albert R."/>
            <person name="Binder M."/>
            <person name="Bloem J."/>
            <person name="Labutti K."/>
            <person name="Salamov A."/>
            <person name="Andreopoulos B."/>
            <person name="Baker S."/>
            <person name="Barry K."/>
            <person name="Bills G."/>
            <person name="Bluhm B."/>
            <person name="Cannon C."/>
            <person name="Castanera R."/>
            <person name="Culley D."/>
            <person name="Daum C."/>
            <person name="Ezra D."/>
            <person name="Gonzalez J."/>
            <person name="Henrissat B."/>
            <person name="Kuo A."/>
            <person name="Liang C."/>
            <person name="Lipzen A."/>
            <person name="Lutzoni F."/>
            <person name="Magnuson J."/>
            <person name="Mondo S."/>
            <person name="Nolan M."/>
            <person name="Ohm R."/>
            <person name="Pangilinan J."/>
            <person name="Park H.-J."/>
            <person name="Ramirez L."/>
            <person name="Alfaro M."/>
            <person name="Sun H."/>
            <person name="Tritt A."/>
            <person name="Yoshinaga Y."/>
            <person name="Zwiers L.-H."/>
            <person name="Turgeon B."/>
            <person name="Goodwin S."/>
            <person name="Spatafora J."/>
            <person name="Crous P."/>
            <person name="Grigoriev I."/>
        </authorList>
    </citation>
    <scope>NUCLEOTIDE SEQUENCE</scope>
    <source>
        <strain evidence="23">CBS 122368</strain>
    </source>
</reference>
<dbReference type="Pfam" id="PF04811">
    <property type="entry name" value="Sec23_trunk"/>
    <property type="match status" value="1"/>
</dbReference>
<dbReference type="AlphaFoldDB" id="A0A6A6HSL9"/>
<evidence type="ECO:0000256" key="7">
    <source>
        <dbReference type="ARBA" id="ARBA00022892"/>
    </source>
</evidence>
<dbReference type="GO" id="GO:0006886">
    <property type="term" value="P:intracellular protein transport"/>
    <property type="evidence" value="ECO:0007669"/>
    <property type="project" value="InterPro"/>
</dbReference>
<evidence type="ECO:0000256" key="15">
    <source>
        <dbReference type="RuleBase" id="RU003888"/>
    </source>
</evidence>
<dbReference type="Pfam" id="PF08033">
    <property type="entry name" value="Sec23_BS"/>
    <property type="match status" value="1"/>
</dbReference>
<keyword evidence="7" id="KW-0931">ER-Golgi transport</keyword>
<evidence type="ECO:0000256" key="5">
    <source>
        <dbReference type="ARBA" id="ARBA00008334"/>
    </source>
</evidence>
<evidence type="ECO:0000256" key="6">
    <source>
        <dbReference type="ARBA" id="ARBA00022448"/>
    </source>
</evidence>
<dbReference type="InterPro" id="IPR036465">
    <property type="entry name" value="vWFA_dom_sf"/>
</dbReference>
<dbReference type="GO" id="GO:0090110">
    <property type="term" value="P:COPII-coated vesicle cargo loading"/>
    <property type="evidence" value="ECO:0007669"/>
    <property type="project" value="TreeGrafter"/>
</dbReference>
<dbReference type="InterPro" id="IPR036175">
    <property type="entry name" value="Sec23/24_helical_dom_sf"/>
</dbReference>
<dbReference type="FunFam" id="3.100.10.10:FF:000002">
    <property type="entry name" value="60S ribosomal protein L27a"/>
    <property type="match status" value="1"/>
</dbReference>
<dbReference type="SUPFAM" id="SSF52080">
    <property type="entry name" value="Ribosomal proteins L15p and L18e"/>
    <property type="match status" value="1"/>
</dbReference>
<dbReference type="EMBL" id="ML987215">
    <property type="protein sequence ID" value="KAF2240778.1"/>
    <property type="molecule type" value="Genomic_DNA"/>
</dbReference>
<evidence type="ECO:0000259" key="19">
    <source>
        <dbReference type="Pfam" id="PF04810"/>
    </source>
</evidence>
<feature type="compositionally biased region" description="Basic residues" evidence="16">
    <location>
        <begin position="105"/>
        <end position="116"/>
    </location>
</feature>
<evidence type="ECO:0000256" key="10">
    <source>
        <dbReference type="ARBA" id="ARBA00023274"/>
    </source>
</evidence>
<evidence type="ECO:0000256" key="8">
    <source>
        <dbReference type="ARBA" id="ARBA00022927"/>
    </source>
</evidence>
<dbReference type="Pfam" id="PF00626">
    <property type="entry name" value="Gelsolin"/>
    <property type="match status" value="1"/>
</dbReference>
<dbReference type="InterPro" id="IPR050550">
    <property type="entry name" value="SEC23_SEC24_subfamily"/>
</dbReference>
<comment type="subcellular location">
    <subcellularLocation>
        <location evidence="2">Cytoplasmic vesicle</location>
        <location evidence="2">COPII-coated vesicle membrane</location>
        <topology evidence="2">Peripheral membrane protein</topology>
        <orientation evidence="2">Cytoplasmic side</orientation>
    </subcellularLocation>
    <subcellularLocation>
        <location evidence="3">Endoplasmic reticulum membrane</location>
        <topology evidence="3">Peripheral membrane protein</topology>
        <orientation evidence="3">Cytoplasmic side</orientation>
    </subcellularLocation>
    <subcellularLocation>
        <location evidence="1">Golgi apparatus membrane</location>
        <topology evidence="1">Peripheral membrane protein</topology>
        <orientation evidence="1">Cytoplasmic side</orientation>
    </subcellularLocation>
</comment>
<feature type="region of interest" description="Disordered" evidence="16">
    <location>
        <begin position="1021"/>
        <end position="1041"/>
    </location>
</feature>
<dbReference type="PANTHER" id="PTHR13803:SF4">
    <property type="entry name" value="SECRETORY 24CD, ISOFORM C"/>
    <property type="match status" value="1"/>
</dbReference>
<evidence type="ECO:0000256" key="14">
    <source>
        <dbReference type="ARBA" id="ARBA00080124"/>
    </source>
</evidence>
<evidence type="ECO:0000256" key="16">
    <source>
        <dbReference type="SAM" id="MobiDB-lite"/>
    </source>
</evidence>
<dbReference type="OrthoDB" id="49016at2759"/>
<dbReference type="InterPro" id="IPR029006">
    <property type="entry name" value="ADF-H/Gelsolin-like_dom_sf"/>
</dbReference>
<keyword evidence="10 15" id="KW-0687">Ribonucleoprotein</keyword>
<feature type="domain" description="Sec23/Sec24 trunk" evidence="20">
    <location>
        <begin position="382"/>
        <end position="630"/>
    </location>
</feature>
<evidence type="ECO:0000256" key="4">
    <source>
        <dbReference type="ARBA" id="ARBA00007320"/>
    </source>
</evidence>
<dbReference type="GO" id="GO:0008270">
    <property type="term" value="F:zinc ion binding"/>
    <property type="evidence" value="ECO:0007669"/>
    <property type="project" value="InterPro"/>
</dbReference>
<evidence type="ECO:0000256" key="13">
    <source>
        <dbReference type="ARBA" id="ARBA00035200"/>
    </source>
</evidence>
<sequence>MSDFQMYHALGQGSPNPNGPTRKDENRFRPPVAASPSGYQQTDSPAYGHTPNQYAGAPSQNAPPNQQQSYFPPQPSPQYQAGPDVNNLTQQMGGMGLGAEQAGQPRHHKKKDRHAYHNIEGPGGSSQAFNGMPQSGTPTQFLNQSSPQAGGAQWAQPQITPAMNQFPAAAPMFSPANQATGMQHAARAGTPLTGTPASSSQGRVDPEQIPSIPRSRDAPAKYYLEHVYPTMEHHLPPPALVPFVAYDQGNSSPKFARLTLNNIPSSQDALSATHLPLGLIVQPLAPLQEGEQPIPVLDFGETGPPRCRRCRAYINPFMQFKSGGNKFVCNMCTFPNDVPPEYFAPTDPSGVRVDRLQRPELTLGTVDFMVPKEYWSKEPVGLRWLFLIDVSAEAVNRGFLDGFCEGIISALYGGENEKPQVEGEEAPRRLPKGAKVGIVTFDKEMHFYNLSPNLDAAQMLVMPDIEDPFVPLSEGLFVDPEESKAVITSLLTQLPNMFSEFKNPEPCLLSTLNSAVAALTATGGKIVCSLAALPTWGPGRLFLRDDGNLHNTDAEKKLLSTEHPGYRKVAQKMVESGIGIDFFMAAPSGGYLDIATIGYVSATTGGEVYYFPNFHSPRDTLKLSKEIKHTVTRETGYQALMKVRCSNGLQVAAYHGNFYHHTFGADLEFGIIDADKAIGVMFSYDGKLDPKLDAHFQGALLYTTANGERRVRCVNIVASVSEGAAEAMKFIDQDAVVSIIAKEAAARISEKNLKEIRGALTEKTVDILAGYRKNFTGHNNPPGQLVLPENLKEFSMYMLGLIKSRAFKGGKEPTDRRVHDMRLIKHMGPLELSLYLYPRMISIHNLDEKDGFANENGHLRMPDGVRASFSKVEEGGAYLVDNGQICLLWLHAQVSPNLLEDLFGEGHTSLKSLDPFSSTLPVLETHLNAQVRNILQYMETTRGSKALTIQLARQGLDGAEYEFARLLYEDRNNEAQSYVDWLVHVHRHIQLEPRPCVRRSRSCRKTYVDFVTHTRHSKANNYATDRKHPGGRGLAGGQHHHRTNIDKYHPGYFGKVGMRYFHKTQQKFWKPVINLDKLWSLVPADKRDEYLAKKSDKAPVLDLLSLGYAKVLGKGRIPEVPIVVRARYVSKEAERKIKEAGGVIQLVA</sequence>
<dbReference type="RefSeq" id="XP_033675782.1">
    <property type="nucleotide sequence ID" value="XM_033827339.1"/>
</dbReference>
<dbReference type="GO" id="GO:0000139">
    <property type="term" value="C:Golgi membrane"/>
    <property type="evidence" value="ECO:0007669"/>
    <property type="project" value="UniProtKB-SubCell"/>
</dbReference>
<dbReference type="SUPFAM" id="SSF53300">
    <property type="entry name" value="vWA-like"/>
    <property type="match status" value="1"/>
</dbReference>
<feature type="domain" description="Zinc finger Sec23/Sec24-type" evidence="19">
    <location>
        <begin position="304"/>
        <end position="342"/>
    </location>
</feature>
<dbReference type="InterPro" id="IPR036174">
    <property type="entry name" value="Znf_Sec23_Sec24_sf"/>
</dbReference>
<dbReference type="InterPro" id="IPR006896">
    <property type="entry name" value="Sec23/24_trunk_dom"/>
</dbReference>
<keyword evidence="11" id="KW-0968">Cytoplasmic vesicle</keyword>
<keyword evidence="24" id="KW-1185">Reference proteome</keyword>
<proteinExistence type="inferred from homology"/>
<dbReference type="Gene3D" id="3.40.50.410">
    <property type="entry name" value="von Willebrand factor, type A domain"/>
    <property type="match status" value="1"/>
</dbReference>
<dbReference type="SUPFAM" id="SSF82754">
    <property type="entry name" value="C-terminal, gelsolin-like domain of Sec23/24"/>
    <property type="match status" value="1"/>
</dbReference>
<dbReference type="GO" id="GO:0030127">
    <property type="term" value="C:COPII vesicle coat"/>
    <property type="evidence" value="ECO:0007669"/>
    <property type="project" value="InterPro"/>
</dbReference>
<evidence type="ECO:0000259" key="18">
    <source>
        <dbReference type="Pfam" id="PF00828"/>
    </source>
</evidence>
<evidence type="ECO:0000256" key="9">
    <source>
        <dbReference type="ARBA" id="ARBA00022980"/>
    </source>
</evidence>
<dbReference type="SUPFAM" id="SSF81995">
    <property type="entry name" value="beta-sandwich domain of Sec23/24"/>
    <property type="match status" value="1"/>
</dbReference>
<dbReference type="InterPro" id="IPR006895">
    <property type="entry name" value="Znf_Sec23_Sec24"/>
</dbReference>
<feature type="domain" description="Large ribosomal subunit protein uL15/eL18" evidence="18">
    <location>
        <begin position="1072"/>
        <end position="1144"/>
    </location>
</feature>
<dbReference type="InterPro" id="IPR007123">
    <property type="entry name" value="Gelsolin-like_dom"/>
</dbReference>
<dbReference type="GO" id="GO:0006412">
    <property type="term" value="P:translation"/>
    <property type="evidence" value="ECO:0007669"/>
    <property type="project" value="InterPro"/>
</dbReference>
<evidence type="ECO:0000256" key="11">
    <source>
        <dbReference type="ARBA" id="ARBA00023329"/>
    </source>
</evidence>
<organism evidence="23 24">
    <name type="scientific">Trematosphaeria pertusa</name>
    <dbReference type="NCBI Taxonomy" id="390896"/>
    <lineage>
        <taxon>Eukaryota</taxon>
        <taxon>Fungi</taxon>
        <taxon>Dikarya</taxon>
        <taxon>Ascomycota</taxon>
        <taxon>Pezizomycotina</taxon>
        <taxon>Dothideomycetes</taxon>
        <taxon>Pleosporomycetidae</taxon>
        <taxon>Pleosporales</taxon>
        <taxon>Massarineae</taxon>
        <taxon>Trematosphaeriaceae</taxon>
        <taxon>Trematosphaeria</taxon>
    </lineage>
</organism>
<dbReference type="Pfam" id="PF04810">
    <property type="entry name" value="zf-Sec23_Sec24"/>
    <property type="match status" value="1"/>
</dbReference>
<dbReference type="PROSITE" id="PS00475">
    <property type="entry name" value="RIBOSOMAL_L15"/>
    <property type="match status" value="1"/>
</dbReference>
<feature type="region of interest" description="Disordered" evidence="16">
    <location>
        <begin position="182"/>
        <end position="216"/>
    </location>
</feature>
<dbReference type="GO" id="GO:0005789">
    <property type="term" value="C:endoplasmic reticulum membrane"/>
    <property type="evidence" value="ECO:0007669"/>
    <property type="project" value="UniProtKB-SubCell"/>
</dbReference>
<evidence type="ECO:0000256" key="3">
    <source>
        <dbReference type="ARBA" id="ARBA00004397"/>
    </source>
</evidence>
<dbReference type="GO" id="GO:0005840">
    <property type="term" value="C:ribosome"/>
    <property type="evidence" value="ECO:0007669"/>
    <property type="project" value="UniProtKB-KW"/>
</dbReference>
<feature type="domain" description="Gelsolin-like" evidence="17">
    <location>
        <begin position="861"/>
        <end position="934"/>
    </location>
</feature>
<dbReference type="Proteomes" id="UP000800094">
    <property type="component" value="Unassembled WGS sequence"/>
</dbReference>
<dbReference type="GO" id="GO:0070971">
    <property type="term" value="C:endoplasmic reticulum exit site"/>
    <property type="evidence" value="ECO:0007669"/>
    <property type="project" value="TreeGrafter"/>
</dbReference>
<dbReference type="Gene3D" id="2.30.30.380">
    <property type="entry name" value="Zn-finger domain of Sec23/24"/>
    <property type="match status" value="1"/>
</dbReference>
<keyword evidence="6" id="KW-0813">Transport</keyword>
<evidence type="ECO:0000313" key="23">
    <source>
        <dbReference type="EMBL" id="KAF2240778.1"/>
    </source>
</evidence>
<feature type="domain" description="Sec23/Sec24 helical" evidence="21">
    <location>
        <begin position="732"/>
        <end position="832"/>
    </location>
</feature>
<evidence type="ECO:0000259" key="17">
    <source>
        <dbReference type="Pfam" id="PF00626"/>
    </source>
</evidence>
<dbReference type="Pfam" id="PF04815">
    <property type="entry name" value="Sec23_helical"/>
    <property type="match status" value="1"/>
</dbReference>
<dbReference type="SUPFAM" id="SSF82919">
    <property type="entry name" value="Zn-finger domain of Sec23/24"/>
    <property type="match status" value="1"/>
</dbReference>
<dbReference type="InterPro" id="IPR036180">
    <property type="entry name" value="Gelsolin-like_dom_sf"/>
</dbReference>
<evidence type="ECO:0000259" key="20">
    <source>
        <dbReference type="Pfam" id="PF04811"/>
    </source>
</evidence>
<dbReference type="SUPFAM" id="SSF81811">
    <property type="entry name" value="Helical domain of Sec23/24"/>
    <property type="match status" value="1"/>
</dbReference>
<dbReference type="PANTHER" id="PTHR13803">
    <property type="entry name" value="SEC24-RELATED PROTEIN"/>
    <property type="match status" value="1"/>
</dbReference>
<evidence type="ECO:0000256" key="2">
    <source>
        <dbReference type="ARBA" id="ARBA00004299"/>
    </source>
</evidence>
<dbReference type="InterPro" id="IPR001196">
    <property type="entry name" value="Ribosomal_uL15_CS"/>
</dbReference>
<dbReference type="GO" id="GO:1990904">
    <property type="term" value="C:ribonucleoprotein complex"/>
    <property type="evidence" value="ECO:0007669"/>
    <property type="project" value="UniProtKB-KW"/>
</dbReference>
<evidence type="ECO:0000259" key="22">
    <source>
        <dbReference type="Pfam" id="PF08033"/>
    </source>
</evidence>
<dbReference type="GeneID" id="54580669"/>
<feature type="compositionally biased region" description="Polar residues" evidence="16">
    <location>
        <begin position="192"/>
        <end position="202"/>
    </location>
</feature>
<comment type="similarity">
    <text evidence="5">Belongs to the SEC23/SEC24 family. SEC24 subfamily.</text>
</comment>
<feature type="domain" description="Sec23/Sec24 beta-sandwich" evidence="22">
    <location>
        <begin position="636"/>
        <end position="720"/>
    </location>
</feature>
<feature type="region of interest" description="Disordered" evidence="16">
    <location>
        <begin position="1"/>
        <end position="155"/>
    </location>
</feature>
<keyword evidence="9 15" id="KW-0689">Ribosomal protein</keyword>
<evidence type="ECO:0000259" key="21">
    <source>
        <dbReference type="Pfam" id="PF04815"/>
    </source>
</evidence>
<comment type="function">
    <text evidence="12">Component of the coat protein complex II (COPII) which promotes the formation of transport vesicles from the endoplasmic reticulum (ER). The coat has two main functions, the physical deformation of the endoplasmic reticulum membrane into vesicles and the selection of cargo molecules.</text>
</comment>